<dbReference type="EMBL" id="JAIXMP010000023">
    <property type="protein sequence ID" value="KAI9255058.1"/>
    <property type="molecule type" value="Genomic_DNA"/>
</dbReference>
<dbReference type="PANTHER" id="PTHR28605">
    <property type="entry name" value="CTF8, CHROMOSOME TRANSMISSION FIDELITY FACTOR 8 HOMOLOG (S. CEREVISIAE)"/>
    <property type="match status" value="1"/>
</dbReference>
<reference evidence="7" key="1">
    <citation type="journal article" date="2022" name="IScience">
        <title>Evolution of zygomycete secretomes and the origins of terrestrial fungal ecologies.</title>
        <authorList>
            <person name="Chang Y."/>
            <person name="Wang Y."/>
            <person name="Mondo S."/>
            <person name="Ahrendt S."/>
            <person name="Andreopoulos W."/>
            <person name="Barry K."/>
            <person name="Beard J."/>
            <person name="Benny G.L."/>
            <person name="Blankenship S."/>
            <person name="Bonito G."/>
            <person name="Cuomo C."/>
            <person name="Desiro A."/>
            <person name="Gervers K.A."/>
            <person name="Hundley H."/>
            <person name="Kuo A."/>
            <person name="LaButti K."/>
            <person name="Lang B.F."/>
            <person name="Lipzen A."/>
            <person name="O'Donnell K."/>
            <person name="Pangilinan J."/>
            <person name="Reynolds N."/>
            <person name="Sandor L."/>
            <person name="Smith M.E."/>
            <person name="Tsang A."/>
            <person name="Grigoriev I.V."/>
            <person name="Stajich J.E."/>
            <person name="Spatafora J.W."/>
        </authorList>
    </citation>
    <scope>NUCLEOTIDE SEQUENCE</scope>
    <source>
        <strain evidence="7">RSA 2281</strain>
    </source>
</reference>
<sequence>MVCAVIFPLQTSKQGDPSLILLEFQGNFQSSETQVQNLKMGDITFNNDKATLVVGHHRIEGKKVKLPKPFAIIRKRPQEGEEMMDTDTATNTTSSVVYDTVTILKEKYVFSQRPGLIVQESLRGLTRIGG</sequence>
<gene>
    <name evidence="7" type="ORF">BDA99DRAFT_442416</name>
</gene>
<evidence type="ECO:0000256" key="2">
    <source>
        <dbReference type="ARBA" id="ARBA00022705"/>
    </source>
</evidence>
<evidence type="ECO:0000256" key="5">
    <source>
        <dbReference type="ARBA" id="ARBA00023306"/>
    </source>
</evidence>
<evidence type="ECO:0000256" key="3">
    <source>
        <dbReference type="ARBA" id="ARBA00023125"/>
    </source>
</evidence>
<comment type="subcellular location">
    <subcellularLocation>
        <location evidence="1">Nucleus</location>
    </subcellularLocation>
</comment>
<proteinExistence type="inferred from homology"/>
<keyword evidence="2" id="KW-0235">DNA replication</keyword>
<keyword evidence="4" id="KW-0539">Nucleus</keyword>
<evidence type="ECO:0000256" key="4">
    <source>
        <dbReference type="ARBA" id="ARBA00023242"/>
    </source>
</evidence>
<dbReference type="GO" id="GO:0007064">
    <property type="term" value="P:mitotic sister chromatid cohesion"/>
    <property type="evidence" value="ECO:0007669"/>
    <property type="project" value="InterPro"/>
</dbReference>
<dbReference type="Pfam" id="PF09696">
    <property type="entry name" value="Ctf8"/>
    <property type="match status" value="1"/>
</dbReference>
<dbReference type="PANTHER" id="PTHR28605:SF1">
    <property type="entry name" value="CHROMOSOME TRANSMISSION FIDELITY FACTOR 8"/>
    <property type="match status" value="1"/>
</dbReference>
<dbReference type="GO" id="GO:0006260">
    <property type="term" value="P:DNA replication"/>
    <property type="evidence" value="ECO:0007669"/>
    <property type="project" value="UniProtKB-KW"/>
</dbReference>
<comment type="caution">
    <text evidence="7">The sequence shown here is derived from an EMBL/GenBank/DDBJ whole genome shotgun (WGS) entry which is preliminary data.</text>
</comment>
<comment type="similarity">
    <text evidence="6">Belongs to the CTF8 family.</text>
</comment>
<evidence type="ECO:0000256" key="1">
    <source>
        <dbReference type="ARBA" id="ARBA00004123"/>
    </source>
</evidence>
<evidence type="ECO:0000313" key="8">
    <source>
        <dbReference type="Proteomes" id="UP001209540"/>
    </source>
</evidence>
<dbReference type="InterPro" id="IPR018607">
    <property type="entry name" value="Ctf8"/>
</dbReference>
<dbReference type="AlphaFoldDB" id="A0AAD5JUQ9"/>
<name>A0AAD5JUQ9_9FUNG</name>
<protein>
    <submittedName>
        <fullName evidence="7">Ctf8-domain-containing protein</fullName>
    </submittedName>
</protein>
<keyword evidence="5" id="KW-0131">Cell cycle</keyword>
<dbReference type="GO" id="GO:0031390">
    <property type="term" value="C:Ctf18 RFC-like complex"/>
    <property type="evidence" value="ECO:0007669"/>
    <property type="project" value="InterPro"/>
</dbReference>
<dbReference type="Proteomes" id="UP001209540">
    <property type="component" value="Unassembled WGS sequence"/>
</dbReference>
<keyword evidence="8" id="KW-1185">Reference proteome</keyword>
<organism evidence="7 8">
    <name type="scientific">Phascolomyces articulosus</name>
    <dbReference type="NCBI Taxonomy" id="60185"/>
    <lineage>
        <taxon>Eukaryota</taxon>
        <taxon>Fungi</taxon>
        <taxon>Fungi incertae sedis</taxon>
        <taxon>Mucoromycota</taxon>
        <taxon>Mucoromycotina</taxon>
        <taxon>Mucoromycetes</taxon>
        <taxon>Mucorales</taxon>
        <taxon>Lichtheimiaceae</taxon>
        <taxon>Phascolomyces</taxon>
    </lineage>
</organism>
<accession>A0AAD5JUQ9</accession>
<evidence type="ECO:0000313" key="7">
    <source>
        <dbReference type="EMBL" id="KAI9255058.1"/>
    </source>
</evidence>
<reference evidence="7" key="2">
    <citation type="submission" date="2023-02" db="EMBL/GenBank/DDBJ databases">
        <authorList>
            <consortium name="DOE Joint Genome Institute"/>
            <person name="Mondo S.J."/>
            <person name="Chang Y."/>
            <person name="Wang Y."/>
            <person name="Ahrendt S."/>
            <person name="Andreopoulos W."/>
            <person name="Barry K."/>
            <person name="Beard J."/>
            <person name="Benny G.L."/>
            <person name="Blankenship S."/>
            <person name="Bonito G."/>
            <person name="Cuomo C."/>
            <person name="Desiro A."/>
            <person name="Gervers K.A."/>
            <person name="Hundley H."/>
            <person name="Kuo A."/>
            <person name="LaButti K."/>
            <person name="Lang B.F."/>
            <person name="Lipzen A."/>
            <person name="O'Donnell K."/>
            <person name="Pangilinan J."/>
            <person name="Reynolds N."/>
            <person name="Sandor L."/>
            <person name="Smith M.W."/>
            <person name="Tsang A."/>
            <person name="Grigoriev I.V."/>
            <person name="Stajich J.E."/>
            <person name="Spatafora J.W."/>
        </authorList>
    </citation>
    <scope>NUCLEOTIDE SEQUENCE</scope>
    <source>
        <strain evidence="7">RSA 2281</strain>
    </source>
</reference>
<evidence type="ECO:0000256" key="6">
    <source>
        <dbReference type="ARBA" id="ARBA00038447"/>
    </source>
</evidence>
<dbReference type="GO" id="GO:0003677">
    <property type="term" value="F:DNA binding"/>
    <property type="evidence" value="ECO:0007669"/>
    <property type="project" value="UniProtKB-KW"/>
</dbReference>
<keyword evidence="3" id="KW-0238">DNA-binding</keyword>